<name>A0ACB0J2W1_TRIPR</name>
<dbReference type="EMBL" id="CASHSV030000024">
    <property type="protein sequence ID" value="CAJ2638715.1"/>
    <property type="molecule type" value="Genomic_DNA"/>
</dbReference>
<accession>A0ACB0J2W1</accession>
<evidence type="ECO:0000313" key="2">
    <source>
        <dbReference type="Proteomes" id="UP001177021"/>
    </source>
</evidence>
<protein>
    <submittedName>
        <fullName evidence="1">Uncharacterized protein</fullName>
    </submittedName>
</protein>
<dbReference type="Proteomes" id="UP001177021">
    <property type="component" value="Unassembled WGS sequence"/>
</dbReference>
<comment type="caution">
    <text evidence="1">The sequence shown here is derived from an EMBL/GenBank/DDBJ whole genome shotgun (WGS) entry which is preliminary data.</text>
</comment>
<keyword evidence="2" id="KW-1185">Reference proteome</keyword>
<proteinExistence type="predicted"/>
<organism evidence="1 2">
    <name type="scientific">Trifolium pratense</name>
    <name type="common">Red clover</name>
    <dbReference type="NCBI Taxonomy" id="57577"/>
    <lineage>
        <taxon>Eukaryota</taxon>
        <taxon>Viridiplantae</taxon>
        <taxon>Streptophyta</taxon>
        <taxon>Embryophyta</taxon>
        <taxon>Tracheophyta</taxon>
        <taxon>Spermatophyta</taxon>
        <taxon>Magnoliopsida</taxon>
        <taxon>eudicotyledons</taxon>
        <taxon>Gunneridae</taxon>
        <taxon>Pentapetalae</taxon>
        <taxon>rosids</taxon>
        <taxon>fabids</taxon>
        <taxon>Fabales</taxon>
        <taxon>Fabaceae</taxon>
        <taxon>Papilionoideae</taxon>
        <taxon>50 kb inversion clade</taxon>
        <taxon>NPAAA clade</taxon>
        <taxon>Hologalegina</taxon>
        <taxon>IRL clade</taxon>
        <taxon>Trifolieae</taxon>
        <taxon>Trifolium</taxon>
    </lineage>
</organism>
<sequence>MAEIAVLFVLRQSLPFVVEGTLLLTRFRRNFNEIKNELECFQDLLKNADTKAAADERVKIWVKQLREECFRLEDVIDKYNMYVAQRVNVNNSRFISIPQNIFLKIPAWKTCKVASKINGIKVSLASIKNRISSFDFQPERTTAGLFGNVDIPAYFNEEVVGFESSRDELVSWLVGGTSERTLVAVVGMSGLGKTTLANHVFNDQDVKRRFDCRFYISASQSNTAKELLIDMINKFYVDSKENVPDGFQEMGEIELINHVKQYLEPKRYLMCFDDVLAKDFSDGIAYSMIENNKGSRIIVTTQMELAANNFTEHFPVVHFHNLNRLPHDKALELFCKKAFRGQCPTELEDVSDEIVEKCGGLPLAIVTIGGLLSTKDKNIVEWRKMSQNLSMELDGNTHFTKITMILSRSYDDLPWHLKLCMLYFGIYPEHHTINCKRLIGQWIAEGFVRYNEGTTLEEVAEGYLKELIQTSLVQVSSVGIDGKVKSCKVHNLLRRIITKKMKALSFCHIMYEDHEQVTVDVTRRFSIATFSNNVLRSNSNSGIRAIFVFDKNEFPEYFIGNISIKFKLIKILDFAHSLLNYVPENLGSLFYLKYLNLSHTKVTVLPRSIGNLVNLETLDLRQTEVHELPMEINKLTKLRLLPVYYKIKAGNYSTLTDTKGVKMQKGIGCLESLQKLYFLEADHAGIVVIQELKKLRQLRKLGIRRVRQEYGNALCAAIQEMNFLESLNVTVIAEEEILDLDFVSVPRNLRVVNLKARLTKFPDWIPKIECLVKLMLGYCKFEHDPLDSLKNLQNLSWLILWDDAFAGDSLNFEVGGFPKLKELDLTRLNTLSSVSIGIGALPALEYFSCHGNPQLKVLPSDLQNLGNLKYLGFADMPDELVDSIDPNKDGPCHQIINHIPLVQVREKVESRFHEYDWRRIPTCQKYKKDMEVRILYQIFMSILRNAFLLKSISEISRFIFSVLKLTRRYTLNSFNGQFTLAFFFCFLSFMAWIFSTNSRMVI</sequence>
<evidence type="ECO:0000313" key="1">
    <source>
        <dbReference type="EMBL" id="CAJ2638715.1"/>
    </source>
</evidence>
<gene>
    <name evidence="1" type="ORF">MILVUS5_LOCUS8867</name>
</gene>
<reference evidence="1" key="1">
    <citation type="submission" date="2023-10" db="EMBL/GenBank/DDBJ databases">
        <authorList>
            <person name="Rodriguez Cubillos JULIANA M."/>
            <person name="De Vega J."/>
        </authorList>
    </citation>
    <scope>NUCLEOTIDE SEQUENCE</scope>
</reference>